<protein>
    <submittedName>
        <fullName evidence="3 4">F-box domain-containing protein</fullName>
    </submittedName>
</protein>
<dbReference type="Pfam" id="PF00646">
    <property type="entry name" value="F-box"/>
    <property type="match status" value="1"/>
</dbReference>
<feature type="signal peptide" evidence="1">
    <location>
        <begin position="1"/>
        <end position="19"/>
    </location>
</feature>
<dbReference type="EMBL" id="CM007904">
    <property type="protein sequence ID" value="OTF93995.1"/>
    <property type="molecule type" value="Genomic_DNA"/>
</dbReference>
<dbReference type="OMA" id="RREYNNI"/>
<dbReference type="CDD" id="cd22157">
    <property type="entry name" value="F-box_AtFBW1-like"/>
    <property type="match status" value="1"/>
</dbReference>
<reference evidence="3 5" key="1">
    <citation type="journal article" date="2017" name="Nature">
        <title>The sunflower genome provides insights into oil metabolism, flowering and Asterid evolution.</title>
        <authorList>
            <person name="Badouin H."/>
            <person name="Gouzy J."/>
            <person name="Grassa C.J."/>
            <person name="Murat F."/>
            <person name="Staton S.E."/>
            <person name="Cottret L."/>
            <person name="Lelandais-Briere C."/>
            <person name="Owens G.L."/>
            <person name="Carrere S."/>
            <person name="Mayjonade B."/>
            <person name="Legrand L."/>
            <person name="Gill N."/>
            <person name="Kane N.C."/>
            <person name="Bowers J.E."/>
            <person name="Hubner S."/>
            <person name="Bellec A."/>
            <person name="Berard A."/>
            <person name="Berges H."/>
            <person name="Blanchet N."/>
            <person name="Boniface M.C."/>
            <person name="Brunel D."/>
            <person name="Catrice O."/>
            <person name="Chaidir N."/>
            <person name="Claudel C."/>
            <person name="Donnadieu C."/>
            <person name="Faraut T."/>
            <person name="Fievet G."/>
            <person name="Helmstetter N."/>
            <person name="King M."/>
            <person name="Knapp S.J."/>
            <person name="Lai Z."/>
            <person name="Le Paslier M.C."/>
            <person name="Lippi Y."/>
            <person name="Lorenzon L."/>
            <person name="Mandel J.R."/>
            <person name="Marage G."/>
            <person name="Marchand G."/>
            <person name="Marquand E."/>
            <person name="Bret-Mestries E."/>
            <person name="Morien E."/>
            <person name="Nambeesan S."/>
            <person name="Nguyen T."/>
            <person name="Pegot-Espagnet P."/>
            <person name="Pouilly N."/>
            <person name="Raftis F."/>
            <person name="Sallet E."/>
            <person name="Schiex T."/>
            <person name="Thomas J."/>
            <person name="Vandecasteele C."/>
            <person name="Vares D."/>
            <person name="Vear F."/>
            <person name="Vautrin S."/>
            <person name="Crespi M."/>
            <person name="Mangin B."/>
            <person name="Burke J.M."/>
            <person name="Salse J."/>
            <person name="Munos S."/>
            <person name="Vincourt P."/>
            <person name="Rieseberg L.H."/>
            <person name="Langlade N.B."/>
        </authorList>
    </citation>
    <scope>NUCLEOTIDE SEQUENCE [LARGE SCALE GENOMIC DNA]</scope>
    <source>
        <strain evidence="5">cv. SF193</strain>
        <tissue evidence="3">Leaves</tissue>
    </source>
</reference>
<dbReference type="PANTHER" id="PTHR31672:SF6">
    <property type="entry name" value="F-BOX DOMAIN-CONTAINING PROTEIN"/>
    <property type="match status" value="1"/>
</dbReference>
<keyword evidence="1" id="KW-0732">Signal</keyword>
<evidence type="ECO:0000256" key="1">
    <source>
        <dbReference type="SAM" id="SignalP"/>
    </source>
</evidence>
<dbReference type="InterPro" id="IPR017451">
    <property type="entry name" value="F-box-assoc_interact_dom"/>
</dbReference>
<dbReference type="InParanoid" id="A0A251S6W0"/>
<gene>
    <name evidence="4" type="ORF">HannXRQ_Chr15g0467301</name>
    <name evidence="3" type="ORF">HanXRQr2_Chr15g0676201</name>
</gene>
<evidence type="ECO:0000313" key="5">
    <source>
        <dbReference type="Proteomes" id="UP000215914"/>
    </source>
</evidence>
<dbReference type="InterPro" id="IPR013187">
    <property type="entry name" value="F-box-assoc_dom_typ3"/>
</dbReference>
<feature type="chain" id="PRO_5041059536" evidence="1">
    <location>
        <begin position="20"/>
        <end position="381"/>
    </location>
</feature>
<dbReference type="PROSITE" id="PS50181">
    <property type="entry name" value="FBOX"/>
    <property type="match status" value="1"/>
</dbReference>
<sequence length="381" mass="43420">MCLILNFCLFLSEPKLSAGLHHTRIMSNDLPEDLIVEIFSRLPTKSLLRFRSVSKSLCACIGSPDFIRLHALRSPKKVTIIYKIRRDKLVYTSLPENELSYNPYSGVKPLEYPFESFRIVGSCNGILCVYECGKGLNLWNPSIRRKVTVPDLRSSGDFLVHGFGFDPIIDDYKILRITRRKSFVYTLKTRTWREIASPNVPFSNVEPQSCIFNGALHWVVNKTYVRNNSYIMTFDLSSEVFSTIRLPEPHWETNGVTIIKGSLAVISTNRHGRSWIWVRREYNNIAASWSRAFEVNKYINPLKGVRGVFVRATNGDLLFKNCKVAGAYDLVKQIERRLQILSCSSSVVDLNVCDESLELLDMGTSCDQGSKSPGKEEKQNK</sequence>
<dbReference type="NCBIfam" id="TIGR01640">
    <property type="entry name" value="F_box_assoc_1"/>
    <property type="match status" value="1"/>
</dbReference>
<dbReference type="InterPro" id="IPR036047">
    <property type="entry name" value="F-box-like_dom_sf"/>
</dbReference>
<dbReference type="OrthoDB" id="5314306at2759"/>
<evidence type="ECO:0000259" key="2">
    <source>
        <dbReference type="PROSITE" id="PS50181"/>
    </source>
</evidence>
<name>A0A251S6W0_HELAN</name>
<proteinExistence type="predicted"/>
<dbReference type="AlphaFoldDB" id="A0A251S6W0"/>
<dbReference type="Proteomes" id="UP000215914">
    <property type="component" value="Chromosome 15"/>
</dbReference>
<dbReference type="Pfam" id="PF08268">
    <property type="entry name" value="FBA_3"/>
    <property type="match status" value="1"/>
</dbReference>
<reference evidence="4" key="2">
    <citation type="submission" date="2017-02" db="EMBL/GenBank/DDBJ databases">
        <title>Sunflower complete genome.</title>
        <authorList>
            <person name="Langlade N."/>
            <person name="Munos S."/>
        </authorList>
    </citation>
    <scope>NUCLEOTIDE SEQUENCE [LARGE SCALE GENOMIC DNA]</scope>
    <source>
        <tissue evidence="4">Leaves</tissue>
    </source>
</reference>
<dbReference type="SMART" id="SM00256">
    <property type="entry name" value="FBOX"/>
    <property type="match status" value="1"/>
</dbReference>
<dbReference type="Gramene" id="mRNA:HanXRQr2_Chr15g0676201">
    <property type="protein sequence ID" value="CDS:HanXRQr2_Chr15g0676201.1"/>
    <property type="gene ID" value="HanXRQr2_Chr15g0676201"/>
</dbReference>
<dbReference type="SUPFAM" id="SSF81383">
    <property type="entry name" value="F-box domain"/>
    <property type="match status" value="1"/>
</dbReference>
<dbReference type="PANTHER" id="PTHR31672">
    <property type="entry name" value="BNACNNG10540D PROTEIN"/>
    <property type="match status" value="1"/>
</dbReference>
<dbReference type="InterPro" id="IPR050796">
    <property type="entry name" value="SCF_F-box_component"/>
</dbReference>
<evidence type="ECO:0000313" key="3">
    <source>
        <dbReference type="EMBL" id="KAF5763084.1"/>
    </source>
</evidence>
<dbReference type="FunCoup" id="A0A251S6W0">
    <property type="interactions" value="461"/>
</dbReference>
<feature type="domain" description="F-box" evidence="2">
    <location>
        <begin position="24"/>
        <end position="57"/>
    </location>
</feature>
<organism evidence="4 5">
    <name type="scientific">Helianthus annuus</name>
    <name type="common">Common sunflower</name>
    <dbReference type="NCBI Taxonomy" id="4232"/>
    <lineage>
        <taxon>Eukaryota</taxon>
        <taxon>Viridiplantae</taxon>
        <taxon>Streptophyta</taxon>
        <taxon>Embryophyta</taxon>
        <taxon>Tracheophyta</taxon>
        <taxon>Spermatophyta</taxon>
        <taxon>Magnoliopsida</taxon>
        <taxon>eudicotyledons</taxon>
        <taxon>Gunneridae</taxon>
        <taxon>Pentapetalae</taxon>
        <taxon>asterids</taxon>
        <taxon>campanulids</taxon>
        <taxon>Asterales</taxon>
        <taxon>Asteraceae</taxon>
        <taxon>Asteroideae</taxon>
        <taxon>Heliantheae alliance</taxon>
        <taxon>Heliantheae</taxon>
        <taxon>Helianthus</taxon>
    </lineage>
</organism>
<keyword evidence="5" id="KW-1185">Reference proteome</keyword>
<reference evidence="3" key="3">
    <citation type="submission" date="2020-06" db="EMBL/GenBank/DDBJ databases">
        <title>Helianthus annuus Genome sequencing and assembly Release 2.</title>
        <authorList>
            <person name="Gouzy J."/>
            <person name="Langlade N."/>
            <person name="Munos S."/>
        </authorList>
    </citation>
    <scope>NUCLEOTIDE SEQUENCE</scope>
    <source>
        <tissue evidence="3">Leaves</tissue>
    </source>
</reference>
<dbReference type="Gene3D" id="1.20.1280.50">
    <property type="match status" value="1"/>
</dbReference>
<dbReference type="EMBL" id="MNCJ02000330">
    <property type="protein sequence ID" value="KAF5763084.1"/>
    <property type="molecule type" value="Genomic_DNA"/>
</dbReference>
<dbReference type="InterPro" id="IPR001810">
    <property type="entry name" value="F-box_dom"/>
</dbReference>
<accession>A0A251S6W0</accession>
<evidence type="ECO:0000313" key="4">
    <source>
        <dbReference type="EMBL" id="OTF93995.1"/>
    </source>
</evidence>